<dbReference type="Proteomes" id="UP000052978">
    <property type="component" value="Unassembled WGS sequence"/>
</dbReference>
<dbReference type="PANTHER" id="PTHR24412:SF187">
    <property type="entry name" value="KELCH-LIKE PROTEIN 35"/>
    <property type="match status" value="1"/>
</dbReference>
<dbReference type="GO" id="GO:0031463">
    <property type="term" value="C:Cul3-RING ubiquitin ligase complex"/>
    <property type="evidence" value="ECO:0007669"/>
    <property type="project" value="TreeGrafter"/>
</dbReference>
<evidence type="ECO:0000256" key="2">
    <source>
        <dbReference type="ARBA" id="ARBA00022737"/>
    </source>
</evidence>
<dbReference type="Pfam" id="PF01344">
    <property type="entry name" value="Kelch_1"/>
    <property type="match status" value="1"/>
</dbReference>
<organism evidence="3 4">
    <name type="scientific">Myotis brandtii</name>
    <name type="common">Brandt's bat</name>
    <dbReference type="NCBI Taxonomy" id="109478"/>
    <lineage>
        <taxon>Eukaryota</taxon>
        <taxon>Metazoa</taxon>
        <taxon>Chordata</taxon>
        <taxon>Craniata</taxon>
        <taxon>Vertebrata</taxon>
        <taxon>Euteleostomi</taxon>
        <taxon>Mammalia</taxon>
        <taxon>Eutheria</taxon>
        <taxon>Laurasiatheria</taxon>
        <taxon>Chiroptera</taxon>
        <taxon>Yangochiroptera</taxon>
        <taxon>Vespertilionidae</taxon>
        <taxon>Myotis</taxon>
    </lineage>
</organism>
<accession>S7NUM5</accession>
<evidence type="ECO:0000256" key="1">
    <source>
        <dbReference type="ARBA" id="ARBA00022441"/>
    </source>
</evidence>
<protein>
    <submittedName>
        <fullName evidence="3">Kelch-like protein 35</fullName>
    </submittedName>
</protein>
<dbReference type="GO" id="GO:0005737">
    <property type="term" value="C:cytoplasm"/>
    <property type="evidence" value="ECO:0007669"/>
    <property type="project" value="TreeGrafter"/>
</dbReference>
<keyword evidence="4" id="KW-1185">Reference proteome</keyword>
<dbReference type="SMART" id="SM00612">
    <property type="entry name" value="Kelch"/>
    <property type="match status" value="1"/>
</dbReference>
<sequence>LFVVGGFDGLQRLHSVERYDPFSNTWESVEPLLEAVSSAAVVPCAGRLYVIGGARQDNISTDKVGVDRILEACYVLALSWHFPVLIHFRT</sequence>
<gene>
    <name evidence="3" type="ORF">D623_10000086</name>
</gene>
<dbReference type="PANTHER" id="PTHR24412">
    <property type="entry name" value="KELCH PROTEIN"/>
    <property type="match status" value="1"/>
</dbReference>
<dbReference type="Gene3D" id="2.120.10.80">
    <property type="entry name" value="Kelch-type beta propeller"/>
    <property type="match status" value="1"/>
</dbReference>
<dbReference type="InterPro" id="IPR015915">
    <property type="entry name" value="Kelch-typ_b-propeller"/>
</dbReference>
<dbReference type="AlphaFoldDB" id="S7NUM5"/>
<evidence type="ECO:0000313" key="4">
    <source>
        <dbReference type="Proteomes" id="UP000052978"/>
    </source>
</evidence>
<reference evidence="3 4" key="1">
    <citation type="journal article" date="2013" name="Nat. Commun.">
        <title>Genome analysis reveals insights into physiology and longevity of the Brandt's bat Myotis brandtii.</title>
        <authorList>
            <person name="Seim I."/>
            <person name="Fang X."/>
            <person name="Xiong Z."/>
            <person name="Lobanov A.V."/>
            <person name="Huang Z."/>
            <person name="Ma S."/>
            <person name="Feng Y."/>
            <person name="Turanov A.A."/>
            <person name="Zhu Y."/>
            <person name="Lenz T.L."/>
            <person name="Gerashchenko M.V."/>
            <person name="Fan D."/>
            <person name="Hee Yim S."/>
            <person name="Yao X."/>
            <person name="Jordan D."/>
            <person name="Xiong Y."/>
            <person name="Ma Y."/>
            <person name="Lyapunov A.N."/>
            <person name="Chen G."/>
            <person name="Kulakova O.I."/>
            <person name="Sun Y."/>
            <person name="Lee S.G."/>
            <person name="Bronson R.T."/>
            <person name="Moskalev A.A."/>
            <person name="Sunyaev S.R."/>
            <person name="Zhang G."/>
            <person name="Krogh A."/>
            <person name="Wang J."/>
            <person name="Gladyshev V.N."/>
        </authorList>
    </citation>
    <scope>NUCLEOTIDE SEQUENCE [LARGE SCALE GENOMIC DNA]</scope>
</reference>
<proteinExistence type="predicted"/>
<keyword evidence="2" id="KW-0677">Repeat</keyword>
<dbReference type="InterPro" id="IPR006652">
    <property type="entry name" value="Kelch_1"/>
</dbReference>
<dbReference type="GO" id="GO:0006511">
    <property type="term" value="P:ubiquitin-dependent protein catabolic process"/>
    <property type="evidence" value="ECO:0007669"/>
    <property type="project" value="TreeGrafter"/>
</dbReference>
<evidence type="ECO:0000313" key="3">
    <source>
        <dbReference type="EMBL" id="EPQ20721.1"/>
    </source>
</evidence>
<feature type="non-terminal residue" evidence="3">
    <location>
        <position position="1"/>
    </location>
</feature>
<dbReference type="SUPFAM" id="SSF117281">
    <property type="entry name" value="Kelch motif"/>
    <property type="match status" value="1"/>
</dbReference>
<dbReference type="EMBL" id="KE300362">
    <property type="protein sequence ID" value="EPQ20721.1"/>
    <property type="molecule type" value="Genomic_DNA"/>
</dbReference>
<keyword evidence="1" id="KW-0880">Kelch repeat</keyword>
<name>S7NUM5_MYOBR</name>